<reference evidence="2" key="1">
    <citation type="submission" date="2016-10" db="EMBL/GenBank/DDBJ databases">
        <authorList>
            <person name="Varghese N."/>
            <person name="Submissions S."/>
        </authorList>
    </citation>
    <scope>NUCLEOTIDE SEQUENCE [LARGE SCALE GENOMIC DNA]</scope>
    <source>
        <strain evidence="2">IBRC-M 10043</strain>
    </source>
</reference>
<accession>A0A1H8L4L5</accession>
<dbReference type="AlphaFoldDB" id="A0A1H8L4L5"/>
<organism evidence="1 2">
    <name type="scientific">Halorientalis persicus</name>
    <dbReference type="NCBI Taxonomy" id="1367881"/>
    <lineage>
        <taxon>Archaea</taxon>
        <taxon>Methanobacteriati</taxon>
        <taxon>Methanobacteriota</taxon>
        <taxon>Stenosarchaea group</taxon>
        <taxon>Halobacteria</taxon>
        <taxon>Halobacteriales</taxon>
        <taxon>Haloarculaceae</taxon>
        <taxon>Halorientalis</taxon>
    </lineage>
</organism>
<sequence>MDGRARIVWKLARNHTWGSPIPAEELIRLTATDEDYDEMQGDLEEVCDYSFVARDPDGIYIPNGQDAHVEAANWLRKNTEREDFVIASTLSRLPQEWLDIDNDGT</sequence>
<name>A0A1H8L4L5_9EURY</name>
<evidence type="ECO:0000313" key="2">
    <source>
        <dbReference type="Proteomes" id="UP000198775"/>
    </source>
</evidence>
<dbReference type="RefSeq" id="WP_092659315.1">
    <property type="nucleotide sequence ID" value="NZ_FOCX01000007.1"/>
</dbReference>
<dbReference type="EMBL" id="FOCX01000007">
    <property type="protein sequence ID" value="SEO00077.1"/>
    <property type="molecule type" value="Genomic_DNA"/>
</dbReference>
<keyword evidence="2" id="KW-1185">Reference proteome</keyword>
<evidence type="ECO:0000313" key="1">
    <source>
        <dbReference type="EMBL" id="SEO00077.1"/>
    </source>
</evidence>
<dbReference type="OrthoDB" id="333411at2157"/>
<dbReference type="Proteomes" id="UP000198775">
    <property type="component" value="Unassembled WGS sequence"/>
</dbReference>
<proteinExistence type="predicted"/>
<gene>
    <name evidence="1" type="ORF">SAMN05216388_100711</name>
</gene>
<protein>
    <submittedName>
        <fullName evidence="1">Uncharacterized protein</fullName>
    </submittedName>
</protein>